<accession>A0A7C9P8M0</accession>
<keyword evidence="2" id="KW-1133">Transmembrane helix</keyword>
<dbReference type="InterPro" id="IPR000157">
    <property type="entry name" value="TIR_dom"/>
</dbReference>
<gene>
    <name evidence="4" type="ORF">GZ085_10380</name>
</gene>
<feature type="domain" description="TIR" evidence="3">
    <location>
        <begin position="5"/>
        <end position="136"/>
    </location>
</feature>
<reference evidence="4 5" key="1">
    <citation type="submission" date="2019-09" db="EMBL/GenBank/DDBJ databases">
        <title>H2 Metabolism Revealed by Metagenomic Analysis in Subglacial Sediment of East Antarctica.</title>
        <authorList>
            <person name="Yang Z."/>
            <person name="Zhang Y."/>
            <person name="Lv Y."/>
            <person name="Yan W."/>
            <person name="Xiao X."/>
            <person name="Sun B."/>
            <person name="Ma H."/>
        </authorList>
    </citation>
    <scope>NUCLEOTIDE SEQUENCE [LARGE SCALE GENOMIC DNA]</scope>
    <source>
        <strain evidence="4">Bin2_2</strain>
    </source>
</reference>
<protein>
    <submittedName>
        <fullName evidence="4">Toll/interleukin-1 receptor domain-containing protein</fullName>
    </submittedName>
</protein>
<keyword evidence="4" id="KW-0675">Receptor</keyword>
<organism evidence="4 5">
    <name type="scientific">Sulfuriferula multivorans</name>
    <dbReference type="NCBI Taxonomy" id="1559896"/>
    <lineage>
        <taxon>Bacteria</taxon>
        <taxon>Pseudomonadati</taxon>
        <taxon>Pseudomonadota</taxon>
        <taxon>Betaproteobacteria</taxon>
        <taxon>Nitrosomonadales</taxon>
        <taxon>Sulfuricellaceae</taxon>
        <taxon>Sulfuriferula</taxon>
    </lineage>
</organism>
<dbReference type="PROSITE" id="PS50104">
    <property type="entry name" value="TIR"/>
    <property type="match status" value="1"/>
</dbReference>
<dbReference type="Gene3D" id="3.40.50.10140">
    <property type="entry name" value="Toll/interleukin-1 receptor homology (TIR) domain"/>
    <property type="match status" value="1"/>
</dbReference>
<keyword evidence="2" id="KW-0472">Membrane</keyword>
<sequence length="552" mass="60842">MTSDYVRSVFISYATKDKERAFEICSYLEALGHSCWIAPRDIQTGKDYAEEIICGIEKSRCFVLILSAAANASLFVKREVERAVSKGKPVFPVRVEDVLPAPALEFHLASLQFLDAWSGVLKTHIEQLSRDITEKADFLVSPAAQQPALPFWKQRVVGGSAITVVAAIIAVLWVNMFHQPSPVIIPVQTQPSATSVKPSSHSESKKSDARVQEVSCRKGEGSTLRCSLGESKRIKIRSATGDELFFENGSGSTEEQSRNFSKQTFVAWPGPGATAQLSLSDGSWAPAQPLPSLVDKPAAALIRQDEPQKPPLAYTIYKQADWIFLFFAPWDVQDVEWAVDAKGYIRAEPMPWQRLMGGPYWIKAADSAVTNLSVRWRKAGEQWSAPANYSFDSVALRKAVAASLADPAKQISCRRRQSKSALTICKAAQGFALGELFKELRWGADAKSLADVSTYDFSEFSEKMLAKLPPRPTCNDREAGCVDSKNKAGHARGMLETELRTIKSQLVAWTHAGEDYRSDFLVTDELMDEVFFKAIPRGGGEAVVARIPVASR</sequence>
<dbReference type="Proteomes" id="UP000483432">
    <property type="component" value="Unassembled WGS sequence"/>
</dbReference>
<evidence type="ECO:0000256" key="2">
    <source>
        <dbReference type="SAM" id="Phobius"/>
    </source>
</evidence>
<feature type="compositionally biased region" description="Basic and acidic residues" evidence="1">
    <location>
        <begin position="200"/>
        <end position="214"/>
    </location>
</feature>
<feature type="transmembrane region" description="Helical" evidence="2">
    <location>
        <begin position="156"/>
        <end position="176"/>
    </location>
</feature>
<dbReference type="GO" id="GO:0007165">
    <property type="term" value="P:signal transduction"/>
    <property type="evidence" value="ECO:0007669"/>
    <property type="project" value="InterPro"/>
</dbReference>
<proteinExistence type="predicted"/>
<evidence type="ECO:0000313" key="5">
    <source>
        <dbReference type="Proteomes" id="UP000483432"/>
    </source>
</evidence>
<dbReference type="EMBL" id="JAAFGW010000158">
    <property type="protein sequence ID" value="NDP48775.1"/>
    <property type="molecule type" value="Genomic_DNA"/>
</dbReference>
<name>A0A7C9P8M0_9PROT</name>
<evidence type="ECO:0000256" key="1">
    <source>
        <dbReference type="SAM" id="MobiDB-lite"/>
    </source>
</evidence>
<dbReference type="Pfam" id="PF13676">
    <property type="entry name" value="TIR_2"/>
    <property type="match status" value="1"/>
</dbReference>
<evidence type="ECO:0000313" key="4">
    <source>
        <dbReference type="EMBL" id="NDP48775.1"/>
    </source>
</evidence>
<dbReference type="AlphaFoldDB" id="A0A7C9P8M0"/>
<keyword evidence="2" id="KW-0812">Transmembrane</keyword>
<feature type="compositionally biased region" description="Polar residues" evidence="1">
    <location>
        <begin position="189"/>
        <end position="199"/>
    </location>
</feature>
<comment type="caution">
    <text evidence="4">The sequence shown here is derived from an EMBL/GenBank/DDBJ whole genome shotgun (WGS) entry which is preliminary data.</text>
</comment>
<dbReference type="InterPro" id="IPR035897">
    <property type="entry name" value="Toll_tir_struct_dom_sf"/>
</dbReference>
<feature type="region of interest" description="Disordered" evidence="1">
    <location>
        <begin position="189"/>
        <end position="214"/>
    </location>
</feature>
<evidence type="ECO:0000259" key="3">
    <source>
        <dbReference type="PROSITE" id="PS50104"/>
    </source>
</evidence>
<dbReference type="SUPFAM" id="SSF52200">
    <property type="entry name" value="Toll/Interleukin receptor TIR domain"/>
    <property type="match status" value="1"/>
</dbReference>